<dbReference type="Proteomes" id="UP001081283">
    <property type="component" value="Unassembled WGS sequence"/>
</dbReference>
<dbReference type="EC" id="3.5.1.28" evidence="2"/>
<dbReference type="PANTHER" id="PTHR30404">
    <property type="entry name" value="N-ACETYLMURAMOYL-L-ALANINE AMIDASE"/>
    <property type="match status" value="1"/>
</dbReference>
<dbReference type="Gene3D" id="3.40.630.40">
    <property type="entry name" value="Zn-dependent exopeptidases"/>
    <property type="match status" value="1"/>
</dbReference>
<dbReference type="Gene3D" id="2.60.40.3500">
    <property type="match status" value="1"/>
</dbReference>
<dbReference type="Pfam" id="PF01520">
    <property type="entry name" value="Amidase_3"/>
    <property type="match status" value="1"/>
</dbReference>
<dbReference type="Pfam" id="PF11741">
    <property type="entry name" value="AMIN"/>
    <property type="match status" value="1"/>
</dbReference>
<dbReference type="InterPro" id="IPR050695">
    <property type="entry name" value="N-acetylmuramoyl_amidase_3"/>
</dbReference>
<evidence type="ECO:0000256" key="4">
    <source>
        <dbReference type="SAM" id="SignalP"/>
    </source>
</evidence>
<dbReference type="SMART" id="SM00646">
    <property type="entry name" value="Ami_3"/>
    <property type="match status" value="1"/>
</dbReference>
<evidence type="ECO:0000313" key="7">
    <source>
        <dbReference type="Proteomes" id="UP001081283"/>
    </source>
</evidence>
<comment type="caution">
    <text evidence="6">The sequence shown here is derived from an EMBL/GenBank/DDBJ whole genome shotgun (WGS) entry which is preliminary data.</text>
</comment>
<dbReference type="InterPro" id="IPR002508">
    <property type="entry name" value="MurNAc-LAA_cat"/>
</dbReference>
<dbReference type="PANTHER" id="PTHR30404:SF0">
    <property type="entry name" value="N-ACETYLMURAMOYL-L-ALANINE AMIDASE AMIC"/>
    <property type="match status" value="1"/>
</dbReference>
<keyword evidence="3" id="KW-0378">Hydrolase</keyword>
<evidence type="ECO:0000256" key="2">
    <source>
        <dbReference type="ARBA" id="ARBA00011901"/>
    </source>
</evidence>
<reference evidence="6" key="1">
    <citation type="submission" date="2022-10" db="EMBL/GenBank/DDBJ databases">
        <title>Hoeflea sp. J2-29, isolated from marine algae.</title>
        <authorList>
            <person name="Kristyanto S."/>
            <person name="Kim J.M."/>
            <person name="Jeon C.O."/>
        </authorList>
    </citation>
    <scope>NUCLEOTIDE SEQUENCE</scope>
    <source>
        <strain evidence="6">J2-29</strain>
    </source>
</reference>
<evidence type="ECO:0000313" key="6">
    <source>
        <dbReference type="EMBL" id="MCY0094694.1"/>
    </source>
</evidence>
<gene>
    <name evidence="6" type="ORF">OEG82_11730</name>
</gene>
<sequence length="420" mass="45439">MQFLARTWSGEARARRVHGARCALTAVCALAAIISGAAPGQAAPDADDAGRHIAIAARMAGDENRVRLVLDFERQPEFRIHYLQEPYRAVLDLPETVLAFPGDALKKRGLVSAVRYGVSGEDRARMVFEFASPARMYLVEATQEASGVIHRMVFDIVAVDEAVFSAEVESSLWADAGEESGPDQPADTGDGDLKIVIDAGHGGIDGGAEGPAGSSEKNITLAFAEAFREALEDIDGVRVAMTRTDDTFLSLSARVRKARAEEADLLISLHADSISIRSLRGATVYTLSDKASDALAQSLADRENREDVIVGANLDNASEAIAAILVDLARTETRVFSTGLARQVVSSFEGQVKLINNPLRHAGFRVLQAPDVPSVLVELGYLSNKEDEKLLTDEEWRRNTARLLAQSVENYRKAILANRQ</sequence>
<dbReference type="CDD" id="cd02696">
    <property type="entry name" value="MurNAc-LAA"/>
    <property type="match status" value="1"/>
</dbReference>
<evidence type="ECO:0000256" key="1">
    <source>
        <dbReference type="ARBA" id="ARBA00001561"/>
    </source>
</evidence>
<name>A0ABT3YFX6_9HYPH</name>
<organism evidence="6 7">
    <name type="scientific">Hoeflea ulvae</name>
    <dbReference type="NCBI Taxonomy" id="2983764"/>
    <lineage>
        <taxon>Bacteria</taxon>
        <taxon>Pseudomonadati</taxon>
        <taxon>Pseudomonadota</taxon>
        <taxon>Alphaproteobacteria</taxon>
        <taxon>Hyphomicrobiales</taxon>
        <taxon>Rhizobiaceae</taxon>
        <taxon>Hoeflea</taxon>
    </lineage>
</organism>
<evidence type="ECO:0000259" key="5">
    <source>
        <dbReference type="SMART" id="SM00646"/>
    </source>
</evidence>
<protein>
    <recommendedName>
        <fullName evidence="2">N-acetylmuramoyl-L-alanine amidase</fullName>
        <ecNumber evidence="2">3.5.1.28</ecNumber>
    </recommendedName>
</protein>
<dbReference type="RefSeq" id="WP_267612625.1">
    <property type="nucleotide sequence ID" value="NZ_JAOVZQ010000001.1"/>
</dbReference>
<keyword evidence="4" id="KW-0732">Signal</keyword>
<dbReference type="EMBL" id="JAOVZQ010000001">
    <property type="protein sequence ID" value="MCY0094694.1"/>
    <property type="molecule type" value="Genomic_DNA"/>
</dbReference>
<evidence type="ECO:0000256" key="3">
    <source>
        <dbReference type="ARBA" id="ARBA00022801"/>
    </source>
</evidence>
<feature type="domain" description="MurNAc-LAA" evidence="5">
    <location>
        <begin position="255"/>
        <end position="409"/>
    </location>
</feature>
<dbReference type="SUPFAM" id="SSF53187">
    <property type="entry name" value="Zn-dependent exopeptidases"/>
    <property type="match status" value="1"/>
</dbReference>
<keyword evidence="7" id="KW-1185">Reference proteome</keyword>
<dbReference type="InterPro" id="IPR021731">
    <property type="entry name" value="AMIN_dom"/>
</dbReference>
<feature type="signal peptide" evidence="4">
    <location>
        <begin position="1"/>
        <end position="37"/>
    </location>
</feature>
<accession>A0ABT3YFX6</accession>
<comment type="catalytic activity">
    <reaction evidence="1">
        <text>Hydrolyzes the link between N-acetylmuramoyl residues and L-amino acid residues in certain cell-wall glycopeptides.</text>
        <dbReference type="EC" id="3.5.1.28"/>
    </reaction>
</comment>
<proteinExistence type="predicted"/>
<feature type="chain" id="PRO_5046783432" description="N-acetylmuramoyl-L-alanine amidase" evidence="4">
    <location>
        <begin position="38"/>
        <end position="420"/>
    </location>
</feature>